<evidence type="ECO:0000313" key="2">
    <source>
        <dbReference type="Proteomes" id="UP000800082"/>
    </source>
</evidence>
<name>A0A6A5RSE8_9PLEO</name>
<sequence length="155" mass="18027">MSLICSPSVVYFTCRCKAPAHILEKDNLRVYSHMSEVLNPARGKPSPDSQHQYFDHPSQCQYCVDLDSSYENARRGPNISLKDCYKINAMSQFSIDIQRLRLPQQNTLPVPIPLSPQHRSNLGQVDLAYYHVIRRSWFIKLLKKHQKLSIKPFRK</sequence>
<protein>
    <submittedName>
        <fullName evidence="1">Uncharacterized protein</fullName>
    </submittedName>
</protein>
<dbReference type="AlphaFoldDB" id="A0A6A5RSE8"/>
<organism evidence="1 2">
    <name type="scientific">Didymella exigua CBS 183.55</name>
    <dbReference type="NCBI Taxonomy" id="1150837"/>
    <lineage>
        <taxon>Eukaryota</taxon>
        <taxon>Fungi</taxon>
        <taxon>Dikarya</taxon>
        <taxon>Ascomycota</taxon>
        <taxon>Pezizomycotina</taxon>
        <taxon>Dothideomycetes</taxon>
        <taxon>Pleosporomycetidae</taxon>
        <taxon>Pleosporales</taxon>
        <taxon>Pleosporineae</taxon>
        <taxon>Didymellaceae</taxon>
        <taxon>Didymella</taxon>
    </lineage>
</organism>
<evidence type="ECO:0000313" key="1">
    <source>
        <dbReference type="EMBL" id="KAF1931381.1"/>
    </source>
</evidence>
<dbReference type="Proteomes" id="UP000800082">
    <property type="component" value="Unassembled WGS sequence"/>
</dbReference>
<keyword evidence="2" id="KW-1185">Reference proteome</keyword>
<dbReference type="GeneID" id="54347178"/>
<reference evidence="1" key="1">
    <citation type="journal article" date="2020" name="Stud. Mycol.">
        <title>101 Dothideomycetes genomes: a test case for predicting lifestyles and emergence of pathogens.</title>
        <authorList>
            <person name="Haridas S."/>
            <person name="Albert R."/>
            <person name="Binder M."/>
            <person name="Bloem J."/>
            <person name="Labutti K."/>
            <person name="Salamov A."/>
            <person name="Andreopoulos B."/>
            <person name="Baker S."/>
            <person name="Barry K."/>
            <person name="Bills G."/>
            <person name="Bluhm B."/>
            <person name="Cannon C."/>
            <person name="Castanera R."/>
            <person name="Culley D."/>
            <person name="Daum C."/>
            <person name="Ezra D."/>
            <person name="Gonzalez J."/>
            <person name="Henrissat B."/>
            <person name="Kuo A."/>
            <person name="Liang C."/>
            <person name="Lipzen A."/>
            <person name="Lutzoni F."/>
            <person name="Magnuson J."/>
            <person name="Mondo S."/>
            <person name="Nolan M."/>
            <person name="Ohm R."/>
            <person name="Pangilinan J."/>
            <person name="Park H.-J."/>
            <person name="Ramirez L."/>
            <person name="Alfaro M."/>
            <person name="Sun H."/>
            <person name="Tritt A."/>
            <person name="Yoshinaga Y."/>
            <person name="Zwiers L.-H."/>
            <person name="Turgeon B."/>
            <person name="Goodwin S."/>
            <person name="Spatafora J."/>
            <person name="Crous P."/>
            <person name="Grigoriev I."/>
        </authorList>
    </citation>
    <scope>NUCLEOTIDE SEQUENCE</scope>
    <source>
        <strain evidence="1">CBS 183.55</strain>
    </source>
</reference>
<dbReference type="RefSeq" id="XP_033451629.1">
    <property type="nucleotide sequence ID" value="XM_033589531.1"/>
</dbReference>
<accession>A0A6A5RSE8</accession>
<gene>
    <name evidence="1" type="ORF">M421DRAFT_346145</name>
</gene>
<dbReference type="EMBL" id="ML978961">
    <property type="protein sequence ID" value="KAF1931381.1"/>
    <property type="molecule type" value="Genomic_DNA"/>
</dbReference>
<proteinExistence type="predicted"/>